<dbReference type="NCBIfam" id="NF007251">
    <property type="entry name" value="PRK09698.1"/>
    <property type="match status" value="1"/>
</dbReference>
<dbReference type="GO" id="GO:0008787">
    <property type="term" value="F:D-allose kinase activity"/>
    <property type="evidence" value="ECO:0007669"/>
    <property type="project" value="UniProtKB-EC"/>
</dbReference>
<organism evidence="2 3">
    <name type="scientific">Blautia producta</name>
    <dbReference type="NCBI Taxonomy" id="33035"/>
    <lineage>
        <taxon>Bacteria</taxon>
        <taxon>Bacillati</taxon>
        <taxon>Bacillota</taxon>
        <taxon>Clostridia</taxon>
        <taxon>Lachnospirales</taxon>
        <taxon>Lachnospiraceae</taxon>
        <taxon>Blautia</taxon>
    </lineage>
</organism>
<name>A0A4P6LUK5_9FIRM</name>
<dbReference type="InterPro" id="IPR043129">
    <property type="entry name" value="ATPase_NBD"/>
</dbReference>
<evidence type="ECO:0000313" key="3">
    <source>
        <dbReference type="Proteomes" id="UP000289794"/>
    </source>
</evidence>
<dbReference type="AlphaFoldDB" id="A0A4P6LUK5"/>
<dbReference type="PANTHER" id="PTHR18964:SF149">
    <property type="entry name" value="BIFUNCTIONAL UDP-N-ACETYLGLUCOSAMINE 2-EPIMERASE_N-ACETYLMANNOSAMINE KINASE"/>
    <property type="match status" value="1"/>
</dbReference>
<dbReference type="RefSeq" id="WP_130180404.1">
    <property type="nucleotide sequence ID" value="NZ_CP035945.1"/>
</dbReference>
<dbReference type="CDD" id="cd24070">
    <property type="entry name" value="ASKHA_NBD_ROK_AlsK"/>
    <property type="match status" value="1"/>
</dbReference>
<dbReference type="InterPro" id="IPR000600">
    <property type="entry name" value="ROK"/>
</dbReference>
<dbReference type="Gene3D" id="3.30.420.40">
    <property type="match status" value="2"/>
</dbReference>
<keyword evidence="2" id="KW-0808">Transferase</keyword>
<dbReference type="EMBL" id="CP035945">
    <property type="protein sequence ID" value="QBE96081.1"/>
    <property type="molecule type" value="Genomic_DNA"/>
</dbReference>
<dbReference type="Pfam" id="PF00480">
    <property type="entry name" value="ROK"/>
    <property type="match status" value="1"/>
</dbReference>
<dbReference type="PANTHER" id="PTHR18964">
    <property type="entry name" value="ROK (REPRESSOR, ORF, KINASE) FAMILY"/>
    <property type="match status" value="1"/>
</dbReference>
<evidence type="ECO:0000256" key="1">
    <source>
        <dbReference type="ARBA" id="ARBA00006479"/>
    </source>
</evidence>
<comment type="similarity">
    <text evidence="1">Belongs to the ROK (NagC/XylR) family.</text>
</comment>
<keyword evidence="2" id="KW-0418">Kinase</keyword>
<protein>
    <submittedName>
        <fullName evidence="2">D-allose kinase</fullName>
        <ecNumber evidence="2">2.7.1.55</ecNumber>
    </submittedName>
</protein>
<evidence type="ECO:0000313" key="2">
    <source>
        <dbReference type="EMBL" id="QBE96081.1"/>
    </source>
</evidence>
<dbReference type="EC" id="2.7.1.55" evidence="2"/>
<dbReference type="Proteomes" id="UP000289794">
    <property type="component" value="Chromosome"/>
</dbReference>
<dbReference type="SUPFAM" id="SSF53067">
    <property type="entry name" value="Actin-like ATPase domain"/>
    <property type="match status" value="1"/>
</dbReference>
<reference evidence="2 3" key="1">
    <citation type="submission" date="2019-01" db="EMBL/GenBank/DDBJ databases">
        <title>PMF-metabolizing Aryl O-demethylase.</title>
        <authorList>
            <person name="Kim M."/>
        </authorList>
    </citation>
    <scope>NUCLEOTIDE SEQUENCE [LARGE SCALE GENOMIC DNA]</scope>
    <source>
        <strain evidence="2 3">PMF1</strain>
    </source>
</reference>
<sequence>MNNVMIGIDLGGTNLRIGAVTPDNEMKNPSVIKSFYIANAHSPVKKLCEIIEKYRVSNGIEDIEAISIGVPSSVSNDKETVICTTNIRNSAGEVVFLNRNIAAEMREYFEVPVYVNNDVNNILQYDVAVNHLESQKIVVGIYIGTGVGASVIIDGKPLEGKDGAELDLGHIPYYKGNDPCSCGKRGCCECYASGWRLQQIREQYYPDTEIQDMFTLHRDEEPLREFVDACAHVYAVMATIFNPDSLVVGGGVMEMKDFPREEFEKAVNEKVGTDVMGYGFRYIYSREYVGKGVIGAAVFARNRLQDECRREKMIS</sequence>
<dbReference type="KEGG" id="bpro:PMF13cell1_01619"/>
<gene>
    <name evidence="2" type="primary">alsK</name>
    <name evidence="2" type="ORF">PMF13cell1_01619</name>
</gene>
<proteinExistence type="inferred from homology"/>
<accession>A0A4P6LUK5</accession>